<dbReference type="PANTHER" id="PTHR35401:SF2">
    <property type="entry name" value="ABC-TYPE TRANSPORT SYSTEM"/>
    <property type="match status" value="1"/>
</dbReference>
<sequence length="93" mass="10095">MATTQPGSRLEARISPDTRALLKRAAELQGRTLTDFVVAAAQDAALRVIAEIDVMRLSVADQQRFADALLTPAAPDDALHRAFARRRSLIDPA</sequence>
<proteinExistence type="inferred from homology"/>
<dbReference type="Gene3D" id="1.20.5.780">
    <property type="entry name" value="Single helix bin"/>
    <property type="match status" value="1"/>
</dbReference>
<dbReference type="Pfam" id="PF08681">
    <property type="entry name" value="TacA1"/>
    <property type="match status" value="1"/>
</dbReference>
<evidence type="ECO:0000313" key="4">
    <source>
        <dbReference type="Proteomes" id="UP001246473"/>
    </source>
</evidence>
<dbReference type="EMBL" id="JANSLM010000037">
    <property type="protein sequence ID" value="MDT8843988.1"/>
    <property type="molecule type" value="Genomic_DNA"/>
</dbReference>
<dbReference type="SUPFAM" id="SSF47598">
    <property type="entry name" value="Ribbon-helix-helix"/>
    <property type="match status" value="1"/>
</dbReference>
<gene>
    <name evidence="3" type="ORF">ParKJ_42140</name>
</gene>
<accession>A0AAP5UZ01</accession>
<dbReference type="RefSeq" id="WP_315697802.1">
    <property type="nucleotide sequence ID" value="NZ_JANSLM010000037.1"/>
</dbReference>
<keyword evidence="1" id="KW-1277">Toxin-antitoxin system</keyword>
<dbReference type="PANTHER" id="PTHR35401">
    <property type="entry name" value="COPG FAMILY HELIX-TURN-HELIX PROTEIN-RELATED-RELATED"/>
    <property type="match status" value="1"/>
</dbReference>
<comment type="caution">
    <text evidence="3">The sequence shown here is derived from an EMBL/GenBank/DDBJ whole genome shotgun (WGS) entry which is preliminary data.</text>
</comment>
<dbReference type="AlphaFoldDB" id="A0AAP5UZ01"/>
<evidence type="ECO:0000313" key="3">
    <source>
        <dbReference type="EMBL" id="MDT8843988.1"/>
    </source>
</evidence>
<dbReference type="InterPro" id="IPR010985">
    <property type="entry name" value="Ribbon_hlx_hlx"/>
</dbReference>
<evidence type="ECO:0000256" key="2">
    <source>
        <dbReference type="ARBA" id="ARBA00049988"/>
    </source>
</evidence>
<dbReference type="InterPro" id="IPR014795">
    <property type="entry name" value="TacA_1-like"/>
</dbReference>
<dbReference type="Proteomes" id="UP001246473">
    <property type="component" value="Unassembled WGS sequence"/>
</dbReference>
<name>A0AAP5UZ01_9BURK</name>
<comment type="similarity">
    <text evidence="2">Belongs to the TacA antitoxin family.</text>
</comment>
<organism evidence="3 4">
    <name type="scientific">Paraburkholderia fungorum</name>
    <dbReference type="NCBI Taxonomy" id="134537"/>
    <lineage>
        <taxon>Bacteria</taxon>
        <taxon>Pseudomonadati</taxon>
        <taxon>Pseudomonadota</taxon>
        <taxon>Betaproteobacteria</taxon>
        <taxon>Burkholderiales</taxon>
        <taxon>Burkholderiaceae</taxon>
        <taxon>Paraburkholderia</taxon>
    </lineage>
</organism>
<dbReference type="GO" id="GO:0006355">
    <property type="term" value="P:regulation of DNA-templated transcription"/>
    <property type="evidence" value="ECO:0007669"/>
    <property type="project" value="InterPro"/>
</dbReference>
<protein>
    <submittedName>
        <fullName evidence="3">DUF1778 domain-containing protein</fullName>
    </submittedName>
</protein>
<reference evidence="3" key="1">
    <citation type="submission" date="2022-08" db="EMBL/GenBank/DDBJ databases">
        <authorList>
            <person name="Kim S.-J."/>
        </authorList>
    </citation>
    <scope>NUCLEOTIDE SEQUENCE</scope>
    <source>
        <strain evidence="3">KJ</strain>
    </source>
</reference>
<evidence type="ECO:0000256" key="1">
    <source>
        <dbReference type="ARBA" id="ARBA00022649"/>
    </source>
</evidence>